<name>A0A0E0R226_ORYRU</name>
<feature type="region of interest" description="Disordered" evidence="1">
    <location>
        <begin position="1"/>
        <end position="53"/>
    </location>
</feature>
<dbReference type="EnsemblPlants" id="ORUFI10G18690.1">
    <property type="protein sequence ID" value="ORUFI10G18690.1"/>
    <property type="gene ID" value="ORUFI10G18690"/>
</dbReference>
<evidence type="ECO:0000313" key="2">
    <source>
        <dbReference type="EnsemblPlants" id="ORUFI10G18690.1"/>
    </source>
</evidence>
<proteinExistence type="predicted"/>
<dbReference type="Gramene" id="ORUFI10G18690.1">
    <property type="protein sequence ID" value="ORUFI10G18690.1"/>
    <property type="gene ID" value="ORUFI10G18690"/>
</dbReference>
<reference evidence="2" key="2">
    <citation type="submission" date="2015-06" db="UniProtKB">
        <authorList>
            <consortium name="EnsemblPlants"/>
        </authorList>
    </citation>
    <scope>IDENTIFICATION</scope>
</reference>
<dbReference type="Proteomes" id="UP000008022">
    <property type="component" value="Unassembled WGS sequence"/>
</dbReference>
<reference evidence="3" key="1">
    <citation type="submission" date="2013-06" db="EMBL/GenBank/DDBJ databases">
        <authorList>
            <person name="Zhao Q."/>
        </authorList>
    </citation>
    <scope>NUCLEOTIDE SEQUENCE</scope>
    <source>
        <strain evidence="3">cv. W1943</strain>
    </source>
</reference>
<protein>
    <submittedName>
        <fullName evidence="2">Uncharacterized protein</fullName>
    </submittedName>
</protein>
<sequence length="158" mass="17236">MTSSPAARGSKASAATRRFLAAASSTRSLSSSSPSGMEGRHGGGKPVASSGLISDSKFPFRQQISLRKHQIGMAAAIRMHDSEEGHYSFHSILSRNVSPRASWCAEKENSGQRDAAARTTTPKPALCAEKESYRLGRELPSRFFLCLRVIKARQRARW</sequence>
<keyword evidence="3" id="KW-1185">Reference proteome</keyword>
<organism evidence="2 3">
    <name type="scientific">Oryza rufipogon</name>
    <name type="common">Brownbeard rice</name>
    <name type="synonym">Asian wild rice</name>
    <dbReference type="NCBI Taxonomy" id="4529"/>
    <lineage>
        <taxon>Eukaryota</taxon>
        <taxon>Viridiplantae</taxon>
        <taxon>Streptophyta</taxon>
        <taxon>Embryophyta</taxon>
        <taxon>Tracheophyta</taxon>
        <taxon>Spermatophyta</taxon>
        <taxon>Magnoliopsida</taxon>
        <taxon>Liliopsida</taxon>
        <taxon>Poales</taxon>
        <taxon>Poaceae</taxon>
        <taxon>BOP clade</taxon>
        <taxon>Oryzoideae</taxon>
        <taxon>Oryzeae</taxon>
        <taxon>Oryzinae</taxon>
        <taxon>Oryza</taxon>
    </lineage>
</organism>
<dbReference type="HOGENOM" id="CLU_1672145_0_0_1"/>
<feature type="compositionally biased region" description="Low complexity" evidence="1">
    <location>
        <begin position="12"/>
        <end position="33"/>
    </location>
</feature>
<evidence type="ECO:0000313" key="3">
    <source>
        <dbReference type="Proteomes" id="UP000008022"/>
    </source>
</evidence>
<evidence type="ECO:0000256" key="1">
    <source>
        <dbReference type="SAM" id="MobiDB-lite"/>
    </source>
</evidence>
<accession>A0A0E0R226</accession>
<dbReference type="AlphaFoldDB" id="A0A0E0R226"/>